<keyword evidence="6" id="KW-0418">Kinase</keyword>
<evidence type="ECO:0000313" key="12">
    <source>
        <dbReference type="Proteomes" id="UP000631114"/>
    </source>
</evidence>
<dbReference type="OrthoDB" id="1588207at2759"/>
<evidence type="ECO:0000256" key="1">
    <source>
        <dbReference type="ARBA" id="ARBA00000082"/>
    </source>
</evidence>
<dbReference type="PROSITE" id="PS51374">
    <property type="entry name" value="NDPK_LIKE"/>
    <property type="match status" value="1"/>
</dbReference>
<keyword evidence="7" id="KW-0067">ATP-binding</keyword>
<keyword evidence="5" id="KW-0547">Nucleotide-binding</keyword>
<evidence type="ECO:0000256" key="3">
    <source>
        <dbReference type="ARBA" id="ARBA00008142"/>
    </source>
</evidence>
<gene>
    <name evidence="11" type="ORF">IFM89_032461</name>
</gene>
<dbReference type="PANTHER" id="PTHR46161:SF3">
    <property type="entry name" value="NUCLEOSIDE DIPHOSPHATE KINASE DDB_G0292928-RELATED"/>
    <property type="match status" value="1"/>
</dbReference>
<dbReference type="GO" id="GO:0005524">
    <property type="term" value="F:ATP binding"/>
    <property type="evidence" value="ECO:0007669"/>
    <property type="project" value="UniProtKB-KW"/>
</dbReference>
<keyword evidence="4" id="KW-0808">Transferase</keyword>
<dbReference type="InterPro" id="IPR034907">
    <property type="entry name" value="NDK-like_dom"/>
</dbReference>
<evidence type="ECO:0000256" key="4">
    <source>
        <dbReference type="ARBA" id="ARBA00022679"/>
    </source>
</evidence>
<comment type="similarity">
    <text evidence="3 8">Belongs to the NDK family.</text>
</comment>
<evidence type="ECO:0000256" key="8">
    <source>
        <dbReference type="PROSITE-ProRule" id="PRU00706"/>
    </source>
</evidence>
<dbReference type="EMBL" id="JADFTS010000004">
    <property type="protein sequence ID" value="KAF9611491.1"/>
    <property type="molecule type" value="Genomic_DNA"/>
</dbReference>
<dbReference type="InterPro" id="IPR011050">
    <property type="entry name" value="Pectin_lyase_fold/virulence"/>
</dbReference>
<keyword evidence="12" id="KW-1185">Reference proteome</keyword>
<organism evidence="11 12">
    <name type="scientific">Coptis chinensis</name>
    <dbReference type="NCBI Taxonomy" id="261450"/>
    <lineage>
        <taxon>Eukaryota</taxon>
        <taxon>Viridiplantae</taxon>
        <taxon>Streptophyta</taxon>
        <taxon>Embryophyta</taxon>
        <taxon>Tracheophyta</taxon>
        <taxon>Spermatophyta</taxon>
        <taxon>Magnoliopsida</taxon>
        <taxon>Ranunculales</taxon>
        <taxon>Ranunculaceae</taxon>
        <taxon>Coptidoideae</taxon>
        <taxon>Coptis</taxon>
    </lineage>
</organism>
<dbReference type="InterPro" id="IPR036850">
    <property type="entry name" value="NDK-like_dom_sf"/>
</dbReference>
<feature type="region of interest" description="Disordered" evidence="9">
    <location>
        <begin position="28"/>
        <end position="49"/>
    </location>
</feature>
<protein>
    <recommendedName>
        <fullName evidence="10">Nucleoside diphosphate kinase-like domain-containing protein</fullName>
    </recommendedName>
</protein>
<dbReference type="Pfam" id="PF00334">
    <property type="entry name" value="NDK"/>
    <property type="match status" value="1"/>
</dbReference>
<dbReference type="GO" id="GO:0004550">
    <property type="term" value="F:nucleoside diphosphate kinase activity"/>
    <property type="evidence" value="ECO:0007669"/>
    <property type="project" value="UniProtKB-EC"/>
</dbReference>
<dbReference type="AlphaFoldDB" id="A0A835I585"/>
<comment type="caution">
    <text evidence="11">The sequence shown here is derived from an EMBL/GenBank/DDBJ whole genome shotgun (WGS) entry which is preliminary data.</text>
</comment>
<dbReference type="Gene3D" id="3.30.70.141">
    <property type="entry name" value="Nucleoside diphosphate kinase-like domain"/>
    <property type="match status" value="1"/>
</dbReference>
<proteinExistence type="inferred from homology"/>
<evidence type="ECO:0000259" key="10">
    <source>
        <dbReference type="SMART" id="SM00562"/>
    </source>
</evidence>
<sequence length="281" mass="31312">MLGWRKSSTSSELRKVIQQQAFLEKASQVKTIEAPGEDANQHNDSSDRSMEKTSITCNCLGPPLENVEGVFSNTGCFIGIHGQGVRVPVRLHGSDDIPLRNLTFRDMSVGTTYKKKHIFQCAFVQGRVIGTIFPAPCDNLDLYNEQEQSAVASCFLQRSQLETLVPVFSKELHGGWIARSTKRQGQGRAPGSVSFFQAINSLWHNPLSGSYASTEKEKTLAMIKPDGLNYTGYIKRVIDESGFSILKATMVQLDESNAALFYAEHSERTFFPSLVKYITRY</sequence>
<evidence type="ECO:0000256" key="9">
    <source>
        <dbReference type="SAM" id="MobiDB-lite"/>
    </source>
</evidence>
<feature type="domain" description="Nucleoside diphosphate kinase-like" evidence="10">
    <location>
        <begin position="216"/>
        <end position="280"/>
    </location>
</feature>
<dbReference type="PANTHER" id="PTHR46161">
    <property type="entry name" value="NUCLEOSIDE DIPHOSPHATE KINASE"/>
    <property type="match status" value="1"/>
</dbReference>
<accession>A0A835I585</accession>
<feature type="compositionally biased region" description="Basic and acidic residues" evidence="9">
    <location>
        <begin position="39"/>
        <end position="49"/>
    </location>
</feature>
<reference evidence="11 12" key="1">
    <citation type="submission" date="2020-10" db="EMBL/GenBank/DDBJ databases">
        <title>The Coptis chinensis genome and diversification of protoberbering-type alkaloids.</title>
        <authorList>
            <person name="Wang B."/>
            <person name="Shu S."/>
            <person name="Song C."/>
            <person name="Liu Y."/>
        </authorList>
    </citation>
    <scope>NUCLEOTIDE SEQUENCE [LARGE SCALE GENOMIC DNA]</scope>
    <source>
        <strain evidence="11">HL-2020</strain>
        <tissue evidence="11">Leaf</tissue>
    </source>
</reference>
<evidence type="ECO:0000313" key="11">
    <source>
        <dbReference type="EMBL" id="KAF9611491.1"/>
    </source>
</evidence>
<name>A0A835I585_9MAGN</name>
<evidence type="ECO:0000256" key="5">
    <source>
        <dbReference type="ARBA" id="ARBA00022741"/>
    </source>
</evidence>
<evidence type="ECO:0000256" key="6">
    <source>
        <dbReference type="ARBA" id="ARBA00022777"/>
    </source>
</evidence>
<dbReference type="SMART" id="SM00562">
    <property type="entry name" value="NDK"/>
    <property type="match status" value="1"/>
</dbReference>
<evidence type="ECO:0000256" key="7">
    <source>
        <dbReference type="ARBA" id="ARBA00022840"/>
    </source>
</evidence>
<comment type="caution">
    <text evidence="8">Lacks conserved residue(s) required for the propagation of feature annotation.</text>
</comment>
<comment type="catalytic activity">
    <reaction evidence="1">
        <text>a 2'-deoxyribonucleoside 5'-diphosphate + ATP = a 2'-deoxyribonucleoside 5'-triphosphate + ADP</text>
        <dbReference type="Rhea" id="RHEA:44640"/>
        <dbReference type="ChEBI" id="CHEBI:30616"/>
        <dbReference type="ChEBI" id="CHEBI:61560"/>
        <dbReference type="ChEBI" id="CHEBI:73316"/>
        <dbReference type="ChEBI" id="CHEBI:456216"/>
        <dbReference type="EC" id="2.7.4.6"/>
    </reaction>
</comment>
<dbReference type="Proteomes" id="UP000631114">
    <property type="component" value="Unassembled WGS sequence"/>
</dbReference>
<comment type="catalytic activity">
    <reaction evidence="2">
        <text>a ribonucleoside 5'-diphosphate + ATP = a ribonucleoside 5'-triphosphate + ADP</text>
        <dbReference type="Rhea" id="RHEA:18113"/>
        <dbReference type="ChEBI" id="CHEBI:30616"/>
        <dbReference type="ChEBI" id="CHEBI:57930"/>
        <dbReference type="ChEBI" id="CHEBI:61557"/>
        <dbReference type="ChEBI" id="CHEBI:456216"/>
        <dbReference type="EC" id="2.7.4.6"/>
    </reaction>
</comment>
<dbReference type="SUPFAM" id="SSF54919">
    <property type="entry name" value="Nucleoside diphosphate kinase, NDK"/>
    <property type="match status" value="1"/>
</dbReference>
<dbReference type="SUPFAM" id="SSF51126">
    <property type="entry name" value="Pectin lyase-like"/>
    <property type="match status" value="1"/>
</dbReference>
<evidence type="ECO:0000256" key="2">
    <source>
        <dbReference type="ARBA" id="ARBA00000937"/>
    </source>
</evidence>